<dbReference type="EMBL" id="FNXT01000410">
    <property type="protein sequence ID" value="SZX64421.1"/>
    <property type="molecule type" value="Genomic_DNA"/>
</dbReference>
<feature type="coiled-coil region" evidence="2">
    <location>
        <begin position="81"/>
        <end position="108"/>
    </location>
</feature>
<keyword evidence="5" id="KW-1185">Reference proteome</keyword>
<dbReference type="InterPro" id="IPR011989">
    <property type="entry name" value="ARM-like"/>
</dbReference>
<evidence type="ECO:0000256" key="2">
    <source>
        <dbReference type="SAM" id="Coils"/>
    </source>
</evidence>
<dbReference type="PANTHER" id="PTHR22895:SF0">
    <property type="entry name" value="ARMADILLO REPEAT-CONTAINING PROTEIN 6"/>
    <property type="match status" value="1"/>
</dbReference>
<evidence type="ECO:0008006" key="6">
    <source>
        <dbReference type="Google" id="ProtNLM"/>
    </source>
</evidence>
<dbReference type="STRING" id="3088.A0A383VGU2"/>
<dbReference type="SUPFAM" id="SSF48371">
    <property type="entry name" value="ARM repeat"/>
    <property type="match status" value="1"/>
</dbReference>
<evidence type="ECO:0000256" key="3">
    <source>
        <dbReference type="SAM" id="MobiDB-lite"/>
    </source>
</evidence>
<organism evidence="4 5">
    <name type="scientific">Tetradesmus obliquus</name>
    <name type="common">Green alga</name>
    <name type="synonym">Acutodesmus obliquus</name>
    <dbReference type="NCBI Taxonomy" id="3088"/>
    <lineage>
        <taxon>Eukaryota</taxon>
        <taxon>Viridiplantae</taxon>
        <taxon>Chlorophyta</taxon>
        <taxon>core chlorophytes</taxon>
        <taxon>Chlorophyceae</taxon>
        <taxon>CS clade</taxon>
        <taxon>Sphaeropleales</taxon>
        <taxon>Scenedesmaceae</taxon>
        <taxon>Tetradesmus</taxon>
    </lineage>
</organism>
<feature type="compositionally biased region" description="Low complexity" evidence="3">
    <location>
        <begin position="463"/>
        <end position="473"/>
    </location>
</feature>
<protein>
    <recommendedName>
        <fullName evidence="6">Armadillo repeat-containing domain-containing protein</fullName>
    </recommendedName>
</protein>
<dbReference type="PANTHER" id="PTHR22895">
    <property type="entry name" value="ARMADILLO REPEAT-CONTAINING PROTEIN 6"/>
    <property type="match status" value="1"/>
</dbReference>
<gene>
    <name evidence="4" type="ORF">BQ4739_LOCUS4931</name>
</gene>
<dbReference type="Gene3D" id="1.25.10.10">
    <property type="entry name" value="Leucine-rich Repeat Variant"/>
    <property type="match status" value="1"/>
</dbReference>
<evidence type="ECO:0000256" key="1">
    <source>
        <dbReference type="ARBA" id="ARBA00022737"/>
    </source>
</evidence>
<name>A0A383VGU2_TETOB</name>
<dbReference type="InterPro" id="IPR016024">
    <property type="entry name" value="ARM-type_fold"/>
</dbReference>
<evidence type="ECO:0000313" key="5">
    <source>
        <dbReference type="Proteomes" id="UP000256970"/>
    </source>
</evidence>
<feature type="region of interest" description="Disordered" evidence="3">
    <location>
        <begin position="463"/>
        <end position="482"/>
    </location>
</feature>
<sequence>MAPKPVLKQEEFDEAVKTNMEDFGMEAEEAVSSAVEEFELQGYSLEGIIKSSSGGNTDSHPVAVATRALSELASSAASNSSAAADVQLQNLQLRAAALQQQFKGLAGEELQQALAVAAKEGSIAALLSAAKAVQQLLPAGPSSPSSRNAALLPCLRTLRLLMQSAACRSSFLSLGGDDLLQQLLQGCCSALQSGGAEQQEQQQQLAAAAAALTEAAAWQDEEGKCRFVDMGLAADLLQLLQLLAATPAGLAAAPQAAAAAGAAAGALRAFATADDDRPPASKAFMHARLLAGKPNHALTVLLPVLQQLQQGPDRQVGPLVSVLAAIRQIAANDEICKSFAEAGGVASLQTLLAAATLEGPRELVRGSAAALRQLANSDAVKAQLAEAGALGTLMRAVRGYGSHPAVQEQLLGLLVALVLRMPDIAAAAAEAGGVDVLTEVLSAAPAMAAAATASAAAANGAANGSADKSAASATGSAEGDDDQEVASKVFGVGGSSNGSSSGAAVQRQACMALRNMVVRNPELRPGFLAAGAEELLRAVKVLFPAACKDVASAALRDLGLDNYN</sequence>
<keyword evidence="2" id="KW-0175">Coiled coil</keyword>
<dbReference type="Proteomes" id="UP000256970">
    <property type="component" value="Unassembled WGS sequence"/>
</dbReference>
<evidence type="ECO:0000313" key="4">
    <source>
        <dbReference type="EMBL" id="SZX64421.1"/>
    </source>
</evidence>
<reference evidence="4 5" key="1">
    <citation type="submission" date="2016-10" db="EMBL/GenBank/DDBJ databases">
        <authorList>
            <person name="Cai Z."/>
        </authorList>
    </citation>
    <scope>NUCLEOTIDE SEQUENCE [LARGE SCALE GENOMIC DNA]</scope>
</reference>
<accession>A0A383VGU2</accession>
<keyword evidence="1" id="KW-0677">Repeat</keyword>
<proteinExistence type="predicted"/>
<dbReference type="AlphaFoldDB" id="A0A383VGU2"/>